<evidence type="ECO:0000313" key="1">
    <source>
        <dbReference type="EMBL" id="MET1256071.1"/>
    </source>
</evidence>
<evidence type="ECO:0000313" key="2">
    <source>
        <dbReference type="Proteomes" id="UP001548189"/>
    </source>
</evidence>
<protein>
    <submittedName>
        <fullName evidence="1">UDP-2,3-diacylglucosamine diphosphatase</fullName>
        <ecNumber evidence="1">3.6.1.54</ecNumber>
    </submittedName>
</protein>
<reference evidence="1 2" key="1">
    <citation type="submission" date="2024-06" db="EMBL/GenBank/DDBJ databases">
        <authorList>
            <person name="Li F."/>
        </authorList>
    </citation>
    <scope>NUCLEOTIDE SEQUENCE [LARGE SCALE GENOMIC DNA]</scope>
    <source>
        <strain evidence="1 2">GXAS 311</strain>
    </source>
</reference>
<dbReference type="PANTHER" id="PTHR34990:SF1">
    <property type="entry name" value="UDP-2,3-DIACYLGLUCOSAMINE HYDROLASE"/>
    <property type="match status" value="1"/>
</dbReference>
<dbReference type="InterPro" id="IPR029052">
    <property type="entry name" value="Metallo-depent_PP-like"/>
</dbReference>
<dbReference type="SUPFAM" id="SSF56300">
    <property type="entry name" value="Metallo-dependent phosphatases"/>
    <property type="match status" value="1"/>
</dbReference>
<dbReference type="InterPro" id="IPR043461">
    <property type="entry name" value="LpxH-like"/>
</dbReference>
<name>A0ABV2BVV0_9GAMM</name>
<dbReference type="NCBIfam" id="TIGR01854">
    <property type="entry name" value="lipid_A_lpxH"/>
    <property type="match status" value="1"/>
</dbReference>
<keyword evidence="1" id="KW-0378">Hydrolase</keyword>
<dbReference type="NCBIfam" id="NF003743">
    <property type="entry name" value="PRK05340.1"/>
    <property type="match status" value="1"/>
</dbReference>
<dbReference type="EC" id="3.6.1.54" evidence="1"/>
<comment type="caution">
    <text evidence="1">The sequence shown here is derived from an EMBL/GenBank/DDBJ whole genome shotgun (WGS) entry which is preliminary data.</text>
</comment>
<gene>
    <name evidence="1" type="ORF">ABVT43_13105</name>
</gene>
<dbReference type="Gene3D" id="3.60.21.10">
    <property type="match status" value="1"/>
</dbReference>
<dbReference type="InterPro" id="IPR004843">
    <property type="entry name" value="Calcineurin-like_PHP"/>
</dbReference>
<dbReference type="EMBL" id="JBEVCJ010000016">
    <property type="protein sequence ID" value="MET1256071.1"/>
    <property type="molecule type" value="Genomic_DNA"/>
</dbReference>
<dbReference type="Proteomes" id="UP001548189">
    <property type="component" value="Unassembled WGS sequence"/>
</dbReference>
<dbReference type="Pfam" id="PF00149">
    <property type="entry name" value="Metallophos"/>
    <property type="match status" value="1"/>
</dbReference>
<dbReference type="GO" id="GO:0016787">
    <property type="term" value="F:hydrolase activity"/>
    <property type="evidence" value="ECO:0007669"/>
    <property type="project" value="UniProtKB-KW"/>
</dbReference>
<keyword evidence="2" id="KW-1185">Reference proteome</keyword>
<dbReference type="CDD" id="cd07398">
    <property type="entry name" value="MPP_YbbF-LpxH"/>
    <property type="match status" value="1"/>
</dbReference>
<accession>A0ABV2BVV0</accession>
<sequence length="243" mass="28326">MTPVIHLISDLHLCETQPHLLDLFSHYMQHIAPKCQTLIVLGDLFEVWVGDDHHSDFNQQVIAAFRDFVEHDKKLFIAHGNRDFLLGEQFMVASGAIFIDEPYLCHWNNKSVCLLHGDALCTDDLAYQQFRQMVRNQQWQQNFLSQPLANRLAYAADVRQQSQQQQSEKSMQIMDVNAQAVNDLIQQTQCDWLIHGHTHREGKHQLTINNRPCERIVLSDWGNNGHYLEFTHNQLTSHFFHSD</sequence>
<dbReference type="HAMAP" id="MF_00575">
    <property type="entry name" value="LpxH"/>
    <property type="match status" value="1"/>
</dbReference>
<organism evidence="1 2">
    <name type="scientific">Aliikangiella maris</name>
    <dbReference type="NCBI Taxonomy" id="3162458"/>
    <lineage>
        <taxon>Bacteria</taxon>
        <taxon>Pseudomonadati</taxon>
        <taxon>Pseudomonadota</taxon>
        <taxon>Gammaproteobacteria</taxon>
        <taxon>Oceanospirillales</taxon>
        <taxon>Pleioneaceae</taxon>
        <taxon>Aliikangiella</taxon>
    </lineage>
</organism>
<dbReference type="PANTHER" id="PTHR34990">
    <property type="entry name" value="UDP-2,3-DIACYLGLUCOSAMINE HYDROLASE-RELATED"/>
    <property type="match status" value="1"/>
</dbReference>
<dbReference type="InterPro" id="IPR010138">
    <property type="entry name" value="UDP-diacylglucosamine_Hdrlase"/>
</dbReference>
<proteinExistence type="inferred from homology"/>